<organism evidence="2 3">
    <name type="scientific">Ditylenchus dipsaci</name>
    <dbReference type="NCBI Taxonomy" id="166011"/>
    <lineage>
        <taxon>Eukaryota</taxon>
        <taxon>Metazoa</taxon>
        <taxon>Ecdysozoa</taxon>
        <taxon>Nematoda</taxon>
        <taxon>Chromadorea</taxon>
        <taxon>Rhabditida</taxon>
        <taxon>Tylenchina</taxon>
        <taxon>Tylenchomorpha</taxon>
        <taxon>Sphaerularioidea</taxon>
        <taxon>Anguinidae</taxon>
        <taxon>Anguininae</taxon>
        <taxon>Ditylenchus</taxon>
    </lineage>
</organism>
<sequence>MTHRTSEDFRTGDPFPPPKAIRAPGRSLTTFPGENPDQYVFLWSGEPVIGRIWNGKGNIAASFSWVVMMQKFEIKAAEDAIKPIEIMKVDNNLCEKSICLWLIYKQKDGCERSNPFEFNGIKTLMQGQYYETAGENKFLIKVCIMRLKLRKIFTVVRYSTNSIVNMCSCLKE</sequence>
<protein>
    <submittedName>
        <fullName evidence="3">Uncharacterized protein</fullName>
    </submittedName>
</protein>
<dbReference type="PANTHER" id="PTHR31578:SF3">
    <property type="entry name" value="NEMATODE SPECIFIC PEPTIDE FAMILY"/>
    <property type="match status" value="1"/>
</dbReference>
<dbReference type="InterPro" id="IPR021010">
    <property type="entry name" value="Cytosolic_motility_protein"/>
</dbReference>
<dbReference type="AlphaFoldDB" id="A0A915CZI8"/>
<reference evidence="3" key="1">
    <citation type="submission" date="2022-11" db="UniProtKB">
        <authorList>
            <consortium name="WormBaseParasite"/>
        </authorList>
    </citation>
    <scope>IDENTIFICATION</scope>
</reference>
<dbReference type="Pfam" id="PF12150">
    <property type="entry name" value="MFP2b"/>
    <property type="match status" value="1"/>
</dbReference>
<accession>A0A915CZI8</accession>
<evidence type="ECO:0000256" key="1">
    <source>
        <dbReference type="SAM" id="MobiDB-lite"/>
    </source>
</evidence>
<name>A0A915CZI8_9BILA</name>
<keyword evidence="2" id="KW-1185">Reference proteome</keyword>
<proteinExistence type="predicted"/>
<evidence type="ECO:0000313" key="3">
    <source>
        <dbReference type="WBParaSite" id="jg13906"/>
    </source>
</evidence>
<dbReference type="SUPFAM" id="SSF141739">
    <property type="entry name" value="MFPT repeat-like"/>
    <property type="match status" value="1"/>
</dbReference>
<feature type="compositionally biased region" description="Basic and acidic residues" evidence="1">
    <location>
        <begin position="1"/>
        <end position="11"/>
    </location>
</feature>
<dbReference type="PANTHER" id="PTHR31578">
    <property type="entry name" value="PROTEIN CBG21223-RELATED"/>
    <property type="match status" value="1"/>
</dbReference>
<feature type="region of interest" description="Disordered" evidence="1">
    <location>
        <begin position="1"/>
        <end position="28"/>
    </location>
</feature>
<dbReference type="Proteomes" id="UP000887574">
    <property type="component" value="Unplaced"/>
</dbReference>
<dbReference type="WBParaSite" id="jg13906">
    <property type="protein sequence ID" value="jg13906"/>
    <property type="gene ID" value="jg13906"/>
</dbReference>
<evidence type="ECO:0000313" key="2">
    <source>
        <dbReference type="Proteomes" id="UP000887574"/>
    </source>
</evidence>